<dbReference type="PROSITE" id="PS50002">
    <property type="entry name" value="SH3"/>
    <property type="match status" value="1"/>
</dbReference>
<dbReference type="CDD" id="cd01221">
    <property type="entry name" value="PH_ephexin"/>
    <property type="match status" value="1"/>
</dbReference>
<keyword evidence="2" id="KW-0344">Guanine-nucleotide releasing factor</keyword>
<dbReference type="CDD" id="cd11938">
    <property type="entry name" value="SH3_ARHGEF16_26"/>
    <property type="match status" value="1"/>
</dbReference>
<evidence type="ECO:0000256" key="2">
    <source>
        <dbReference type="ARBA" id="ARBA00022658"/>
    </source>
</evidence>
<dbReference type="Gene3D" id="2.30.29.30">
    <property type="entry name" value="Pleckstrin-homology domain (PH domain)/Phosphotyrosine-binding domain (PTB)"/>
    <property type="match status" value="1"/>
</dbReference>
<dbReference type="InterPro" id="IPR047271">
    <property type="entry name" value="Ephexin-like"/>
</dbReference>
<feature type="compositionally biased region" description="Polar residues" evidence="4">
    <location>
        <begin position="93"/>
        <end position="102"/>
    </location>
</feature>
<dbReference type="Proteomes" id="UP001311232">
    <property type="component" value="Unassembled WGS sequence"/>
</dbReference>
<dbReference type="Pfam" id="PF00018">
    <property type="entry name" value="SH3_1"/>
    <property type="match status" value="1"/>
</dbReference>
<dbReference type="AlphaFoldDB" id="A0AAV9QWA8"/>
<dbReference type="SUPFAM" id="SSF50729">
    <property type="entry name" value="PH domain-like"/>
    <property type="match status" value="1"/>
</dbReference>
<evidence type="ECO:0000256" key="1">
    <source>
        <dbReference type="ARBA" id="ARBA00022443"/>
    </source>
</evidence>
<dbReference type="SMART" id="SM00233">
    <property type="entry name" value="PH"/>
    <property type="match status" value="1"/>
</dbReference>
<dbReference type="InterPro" id="IPR001849">
    <property type="entry name" value="PH_domain"/>
</dbReference>
<dbReference type="InterPro" id="IPR000219">
    <property type="entry name" value="DH_dom"/>
</dbReference>
<sequence>MTAEFPVGDDKCSFTLNQPAERLLVTPQALNENTMVFRHVLHKPSKKNRVVRSISIGRLYNGRFSLSKFKSEDNRSSLDNRVHNGDSSRRITRNGQTVSSENPHQDMQRSTPSLLGLDLEKDQITSGTNTPSPETPTHNCSLHVNSPHTPNNNHYELSSQSSTSSSSSSLQGTLTPSHSSTSSIPSLSSLSSSDPPTPRSPSPVDKGNSLHRQPQTTSSPSPQDTRLASPSSSICSTSPLLSRTASPSPSIVLSTNSPAALKMGTQQLIPKGLVSDTRQTKAPPMGTQRLGLDHPKRALKVLSMVEAGDYFSTGAGHTEEAEREKESLGTLRRGLRSTSYRRALIPDRRKLISQRTFDSEEEELYQNYQEKALHNDSDEDADSRGPKPDKGIVVQYKPIRTSWSQLSVVKKSGLSEQLSQEERKRQEAIFEVISSEHSYLHSLEILIRMFKNSTELSEAMTKTEHHHLFSNISDVCEASKKFFKELEERHNQSLVIDDISDIVCSHAESNFDPYITYCSNEVYQQRTLQRLIGSKNSAFKEVLTRIEGHPDCRSLPMISFLILPMQRITRLPLLMDTICQKTLKDSEHYETCKKALQDVSKVVRKCNEGARTMERTEMMYTINSQLEFKIKPFPLVSSSRWMVKRGELTTFVEDSGIFTKRKSRHQVYFFLFNDVLIVTKKKGEDSYTVIDYALRDQIQVGTSQPKDVHLSPMKSPTSMLGSRQVGTNHLFWLCFRSNHSSEKVRMILGTELQNERARWISALGQNDNDKRRHDRTNVIQVEVIRTYTVKQPDELSLQVADVVLVSQQEDGWYEGERLRDGESGWFPAECAEKITCQATIERNMQRMDRLQGLKTNV</sequence>
<dbReference type="Gene3D" id="2.30.30.40">
    <property type="entry name" value="SH3 Domains"/>
    <property type="match status" value="1"/>
</dbReference>
<organism evidence="8 9">
    <name type="scientific">Crenichthys baileyi</name>
    <name type="common">White River springfish</name>
    <dbReference type="NCBI Taxonomy" id="28760"/>
    <lineage>
        <taxon>Eukaryota</taxon>
        <taxon>Metazoa</taxon>
        <taxon>Chordata</taxon>
        <taxon>Craniata</taxon>
        <taxon>Vertebrata</taxon>
        <taxon>Euteleostomi</taxon>
        <taxon>Actinopterygii</taxon>
        <taxon>Neopterygii</taxon>
        <taxon>Teleostei</taxon>
        <taxon>Neoteleostei</taxon>
        <taxon>Acanthomorphata</taxon>
        <taxon>Ovalentaria</taxon>
        <taxon>Atherinomorphae</taxon>
        <taxon>Cyprinodontiformes</taxon>
        <taxon>Goodeidae</taxon>
        <taxon>Crenichthys</taxon>
    </lineage>
</organism>
<feature type="compositionally biased region" description="Low complexity" evidence="4">
    <location>
        <begin position="157"/>
        <end position="194"/>
    </location>
</feature>
<proteinExistence type="predicted"/>
<dbReference type="SMART" id="SM00326">
    <property type="entry name" value="SH3"/>
    <property type="match status" value="1"/>
</dbReference>
<dbReference type="EMBL" id="JAHHUM010002882">
    <property type="protein sequence ID" value="KAK5600622.1"/>
    <property type="molecule type" value="Genomic_DNA"/>
</dbReference>
<dbReference type="PANTHER" id="PTHR12845:SF4">
    <property type="entry name" value="RHO GUANINE NUCLEOTIDE EXCHANGE FACTOR 26"/>
    <property type="match status" value="1"/>
</dbReference>
<feature type="domain" description="DH" evidence="7">
    <location>
        <begin position="424"/>
        <end position="609"/>
    </location>
</feature>
<comment type="caution">
    <text evidence="8">The sequence shown here is derived from an EMBL/GenBank/DDBJ whole genome shotgun (WGS) entry which is preliminary data.</text>
</comment>
<dbReference type="InterPro" id="IPR047270">
    <property type="entry name" value="PH_ephexin"/>
</dbReference>
<name>A0AAV9QWA8_9TELE</name>
<evidence type="ECO:0000259" key="5">
    <source>
        <dbReference type="PROSITE" id="PS50002"/>
    </source>
</evidence>
<feature type="compositionally biased region" description="Low complexity" evidence="4">
    <location>
        <begin position="229"/>
        <end position="242"/>
    </location>
</feature>
<feature type="domain" description="SH3" evidence="5">
    <location>
        <begin position="776"/>
        <end position="836"/>
    </location>
</feature>
<evidence type="ECO:0000256" key="3">
    <source>
        <dbReference type="PROSITE-ProRule" id="PRU00192"/>
    </source>
</evidence>
<feature type="compositionally biased region" description="Basic and acidic residues" evidence="4">
    <location>
        <begin position="372"/>
        <end position="390"/>
    </location>
</feature>
<dbReference type="Gene3D" id="1.20.900.10">
    <property type="entry name" value="Dbl homology (DH) domain"/>
    <property type="match status" value="1"/>
</dbReference>
<dbReference type="SUPFAM" id="SSF48065">
    <property type="entry name" value="DBL homology domain (DH-domain)"/>
    <property type="match status" value="1"/>
</dbReference>
<dbReference type="PROSITE" id="PS50003">
    <property type="entry name" value="PH_DOMAIN"/>
    <property type="match status" value="1"/>
</dbReference>
<dbReference type="SMART" id="SM00325">
    <property type="entry name" value="RhoGEF"/>
    <property type="match status" value="1"/>
</dbReference>
<dbReference type="InterPro" id="IPR035899">
    <property type="entry name" value="DBL_dom_sf"/>
</dbReference>
<feature type="region of interest" description="Disordered" evidence="4">
    <location>
        <begin position="123"/>
        <end position="253"/>
    </location>
</feature>
<feature type="region of interest" description="Disordered" evidence="4">
    <location>
        <begin position="372"/>
        <end position="391"/>
    </location>
</feature>
<dbReference type="PROSITE" id="PS50010">
    <property type="entry name" value="DH_2"/>
    <property type="match status" value="1"/>
</dbReference>
<protein>
    <submittedName>
        <fullName evidence="8">Rho guanine nucleotide exchange factor 26</fullName>
    </submittedName>
</protein>
<feature type="compositionally biased region" description="Basic and acidic residues" evidence="4">
    <location>
        <begin position="72"/>
        <end position="89"/>
    </location>
</feature>
<dbReference type="GO" id="GO:0005085">
    <property type="term" value="F:guanyl-nucleotide exchange factor activity"/>
    <property type="evidence" value="ECO:0007669"/>
    <property type="project" value="UniProtKB-KW"/>
</dbReference>
<evidence type="ECO:0000259" key="6">
    <source>
        <dbReference type="PROSITE" id="PS50003"/>
    </source>
</evidence>
<evidence type="ECO:0000313" key="8">
    <source>
        <dbReference type="EMBL" id="KAK5600622.1"/>
    </source>
</evidence>
<feature type="domain" description="PH" evidence="6">
    <location>
        <begin position="641"/>
        <end position="768"/>
    </location>
</feature>
<evidence type="ECO:0000256" key="4">
    <source>
        <dbReference type="SAM" id="MobiDB-lite"/>
    </source>
</evidence>
<dbReference type="InterPro" id="IPR035797">
    <property type="entry name" value="ARHGEF16/ARHGEF26_SH3"/>
</dbReference>
<feature type="compositionally biased region" description="Polar residues" evidence="4">
    <location>
        <begin position="124"/>
        <end position="156"/>
    </location>
</feature>
<dbReference type="InterPro" id="IPR001452">
    <property type="entry name" value="SH3_domain"/>
</dbReference>
<dbReference type="CDD" id="cd00160">
    <property type="entry name" value="RhoGEF"/>
    <property type="match status" value="1"/>
</dbReference>
<dbReference type="PANTHER" id="PTHR12845">
    <property type="entry name" value="GUANINE NUCLEOTIDE EXCHANGE FACTOR"/>
    <property type="match status" value="1"/>
</dbReference>
<evidence type="ECO:0000259" key="7">
    <source>
        <dbReference type="PROSITE" id="PS50010"/>
    </source>
</evidence>
<keyword evidence="9" id="KW-1185">Reference proteome</keyword>
<feature type="compositionally biased region" description="Polar residues" evidence="4">
    <location>
        <begin position="210"/>
        <end position="228"/>
    </location>
</feature>
<dbReference type="SUPFAM" id="SSF50044">
    <property type="entry name" value="SH3-domain"/>
    <property type="match status" value="1"/>
</dbReference>
<accession>A0AAV9QWA8</accession>
<feature type="region of interest" description="Disordered" evidence="4">
    <location>
        <begin position="72"/>
        <end position="110"/>
    </location>
</feature>
<dbReference type="Pfam" id="PF00621">
    <property type="entry name" value="RhoGEF"/>
    <property type="match status" value="1"/>
</dbReference>
<reference evidence="8 9" key="1">
    <citation type="submission" date="2021-06" db="EMBL/GenBank/DDBJ databases">
        <authorList>
            <person name="Palmer J.M."/>
        </authorList>
    </citation>
    <scope>NUCLEOTIDE SEQUENCE [LARGE SCALE GENOMIC DNA]</scope>
    <source>
        <strain evidence="8 9">MEX-2019</strain>
        <tissue evidence="8">Muscle</tissue>
    </source>
</reference>
<dbReference type="FunFam" id="1.20.900.10:FF:000007">
    <property type="entry name" value="rho guanine nucleotide exchange factor 19"/>
    <property type="match status" value="1"/>
</dbReference>
<dbReference type="InterPro" id="IPR011993">
    <property type="entry name" value="PH-like_dom_sf"/>
</dbReference>
<keyword evidence="1 3" id="KW-0728">SH3 domain</keyword>
<feature type="compositionally biased region" description="Polar residues" evidence="4">
    <location>
        <begin position="243"/>
        <end position="253"/>
    </location>
</feature>
<evidence type="ECO:0000313" key="9">
    <source>
        <dbReference type="Proteomes" id="UP001311232"/>
    </source>
</evidence>
<gene>
    <name evidence="8" type="primary">ARHGEF26</name>
    <name evidence="8" type="ORF">CRENBAI_001352</name>
</gene>
<dbReference type="InterPro" id="IPR036028">
    <property type="entry name" value="SH3-like_dom_sf"/>
</dbReference>